<reference evidence="4" key="1">
    <citation type="submission" date="2022-11" db="UniProtKB">
        <authorList>
            <consortium name="WormBaseParasite"/>
        </authorList>
    </citation>
    <scope>IDENTIFICATION</scope>
</reference>
<dbReference type="Proteomes" id="UP000887565">
    <property type="component" value="Unplaced"/>
</dbReference>
<keyword evidence="2" id="KW-0812">Transmembrane</keyword>
<keyword evidence="3" id="KW-1185">Reference proteome</keyword>
<evidence type="ECO:0000313" key="4">
    <source>
        <dbReference type="WBParaSite" id="nRc.2.0.1.t09813-RA"/>
    </source>
</evidence>
<dbReference type="AlphaFoldDB" id="A0A915I6P6"/>
<dbReference type="OMA" id="WYRAIPA"/>
<name>A0A915I6P6_ROMCU</name>
<protein>
    <submittedName>
        <fullName evidence="4">NADH dehydrogenase [ubiquinone] 1 alpha subcomplex subunit 1</fullName>
    </submittedName>
</protein>
<dbReference type="Pfam" id="PF15879">
    <property type="entry name" value="MWFE"/>
    <property type="match status" value="1"/>
</dbReference>
<accession>A0A915I6P6</accession>
<keyword evidence="2" id="KW-1133">Transmembrane helix</keyword>
<sequence>MWYTILPSFAITVACCYTIPMYGVSAVGTWYSTGHLYRRNCNNYYLLKMAARDEFLTGNVYINQGLEVVPDLPENDTTTTYEGSKQLSASK</sequence>
<evidence type="ECO:0000256" key="2">
    <source>
        <dbReference type="SAM" id="Phobius"/>
    </source>
</evidence>
<organism evidence="3 4">
    <name type="scientific">Romanomermis culicivorax</name>
    <name type="common">Nematode worm</name>
    <dbReference type="NCBI Taxonomy" id="13658"/>
    <lineage>
        <taxon>Eukaryota</taxon>
        <taxon>Metazoa</taxon>
        <taxon>Ecdysozoa</taxon>
        <taxon>Nematoda</taxon>
        <taxon>Enoplea</taxon>
        <taxon>Dorylaimia</taxon>
        <taxon>Mermithida</taxon>
        <taxon>Mermithoidea</taxon>
        <taxon>Mermithidae</taxon>
        <taxon>Romanomermis</taxon>
    </lineage>
</organism>
<proteinExistence type="predicted"/>
<dbReference type="InterPro" id="IPR017384">
    <property type="entry name" value="NADH_Ub_cplx-1_asu_su-1"/>
</dbReference>
<keyword evidence="2" id="KW-0472">Membrane</keyword>
<evidence type="ECO:0000313" key="3">
    <source>
        <dbReference type="Proteomes" id="UP000887565"/>
    </source>
</evidence>
<dbReference type="WBParaSite" id="nRc.2.0.1.t09813-RA">
    <property type="protein sequence ID" value="nRc.2.0.1.t09813-RA"/>
    <property type="gene ID" value="nRc.2.0.1.g09813"/>
</dbReference>
<feature type="compositionally biased region" description="Polar residues" evidence="1">
    <location>
        <begin position="75"/>
        <end position="91"/>
    </location>
</feature>
<feature type="transmembrane region" description="Helical" evidence="2">
    <location>
        <begin position="6"/>
        <end position="31"/>
    </location>
</feature>
<evidence type="ECO:0000256" key="1">
    <source>
        <dbReference type="SAM" id="MobiDB-lite"/>
    </source>
</evidence>
<feature type="region of interest" description="Disordered" evidence="1">
    <location>
        <begin position="72"/>
        <end position="91"/>
    </location>
</feature>